<accession>A0A5P3AIW2</accession>
<sequence length="366" mass="40740">MKSFPVSSPSSRDVSSSGACANPYVKQPSRAFWRSAVSDVSPIEMDGLYAPRFQITRDTRISAAGSCFAQHIARQFKARNFRFTDVEPAPPFLDAETAEEFGYGQYSARYGNVYSIRQLLQLFARAEGTMDPADHVWMKDGRAFDPFRPTIQPGGFSSVAEMEADREYHLDQVQTLLAQTDLFVFTFGLTEAWVNKRDGAVLPSCPGTHAGTFDPDTYVFRNFRFAEVLQDAEAFIALARKHNPDMRFLFTVSPVPLTATATDQHVLAATTYSKSVLRAVCGELAMAHDYVDYFPSYELVASHPMRGIFYRPNMRNVAAEGVSRVMDIFFAAHGDTGAPMTDQPDTPSVPTSDPACDEEILEFFKT</sequence>
<dbReference type="Proteomes" id="UP000325785">
    <property type="component" value="Chromosome"/>
</dbReference>
<name>A0A5P3AIW2_9RHOB</name>
<evidence type="ECO:0000313" key="2">
    <source>
        <dbReference type="EMBL" id="QEW28664.1"/>
    </source>
</evidence>
<dbReference type="EMBL" id="CP031598">
    <property type="protein sequence ID" value="QEW28664.1"/>
    <property type="molecule type" value="Genomic_DNA"/>
</dbReference>
<dbReference type="KEGG" id="rid:RIdsm_04502"/>
<evidence type="ECO:0000313" key="3">
    <source>
        <dbReference type="Proteomes" id="UP000325785"/>
    </source>
</evidence>
<dbReference type="AlphaFoldDB" id="A0A5P3AIW2"/>
<reference evidence="2 3" key="1">
    <citation type="submission" date="2018-08" db="EMBL/GenBank/DDBJ databases">
        <title>Genetic Globetrotter - A new plasmid hitch-hiking vast phylogenetic and geographic distances.</title>
        <authorList>
            <person name="Vollmers J."/>
            <person name="Petersen J."/>
        </authorList>
    </citation>
    <scope>NUCLEOTIDE SEQUENCE [LARGE SCALE GENOMIC DNA]</scope>
    <source>
        <strain evidence="2 3">DSM 26383</strain>
    </source>
</reference>
<feature type="domain" description="GSCFA" evidence="1">
    <location>
        <begin position="60"/>
        <end position="329"/>
    </location>
</feature>
<protein>
    <submittedName>
        <fullName evidence="2">GSCFA family protein</fullName>
    </submittedName>
</protein>
<evidence type="ECO:0000259" key="1">
    <source>
        <dbReference type="Pfam" id="PF08885"/>
    </source>
</evidence>
<organism evidence="2 3">
    <name type="scientific">Roseovarius indicus</name>
    <dbReference type="NCBI Taxonomy" id="540747"/>
    <lineage>
        <taxon>Bacteria</taxon>
        <taxon>Pseudomonadati</taxon>
        <taxon>Pseudomonadota</taxon>
        <taxon>Alphaproteobacteria</taxon>
        <taxon>Rhodobacterales</taxon>
        <taxon>Roseobacteraceae</taxon>
        <taxon>Roseovarius</taxon>
    </lineage>
</organism>
<dbReference type="Pfam" id="PF08885">
    <property type="entry name" value="GSCFA"/>
    <property type="match status" value="1"/>
</dbReference>
<gene>
    <name evidence="2" type="ORF">RIdsm_04502</name>
</gene>
<proteinExistence type="predicted"/>
<dbReference type="InterPro" id="IPR014982">
    <property type="entry name" value="GSCFA"/>
</dbReference>